<feature type="compositionally biased region" description="Basic and acidic residues" evidence="1">
    <location>
        <begin position="218"/>
        <end position="235"/>
    </location>
</feature>
<name>A0A0D2A780_9PEZI</name>
<sequence length="243" mass="26894">MPTIHRLRCPLWICKASFTALASSVSDILVAIIKLDITKWNECAAVDQEATRVFVLASSGLQEVSRRTGVPVQERTQQQLLSPSPESSALTSDDNLNSLFDSSAGEDEPDNEQPKTSTRVFGLKTDVFDMSDPAGQHLKAAHGEAFRVKTYQMNDQDSLEAANMHSQKRKTRSSSLNIPVQPSTMAQNDLSTNVSHAKPTCTSSRKSPGSKFMAEARAAARLESQQKKRDEASIRERRRYTRP</sequence>
<dbReference type="EMBL" id="KN847548">
    <property type="protein sequence ID" value="KIW02588.1"/>
    <property type="molecule type" value="Genomic_DNA"/>
</dbReference>
<proteinExistence type="predicted"/>
<keyword evidence="3" id="KW-1185">Reference proteome</keyword>
<evidence type="ECO:0000313" key="3">
    <source>
        <dbReference type="Proteomes" id="UP000053259"/>
    </source>
</evidence>
<protein>
    <submittedName>
        <fullName evidence="2">Uncharacterized protein</fullName>
    </submittedName>
</protein>
<gene>
    <name evidence="2" type="ORF">PV09_06038</name>
</gene>
<accession>A0A0D2A780</accession>
<dbReference type="Proteomes" id="UP000053259">
    <property type="component" value="Unassembled WGS sequence"/>
</dbReference>
<evidence type="ECO:0000256" key="1">
    <source>
        <dbReference type="SAM" id="MobiDB-lite"/>
    </source>
</evidence>
<dbReference type="GeneID" id="27314011"/>
<feature type="compositionally biased region" description="Low complexity" evidence="1">
    <location>
        <begin position="76"/>
        <end position="103"/>
    </location>
</feature>
<dbReference type="AlphaFoldDB" id="A0A0D2A780"/>
<dbReference type="HOGENOM" id="CLU_1143296_0_0_1"/>
<feature type="region of interest" description="Disordered" evidence="1">
    <location>
        <begin position="67"/>
        <end position="118"/>
    </location>
</feature>
<evidence type="ECO:0000313" key="2">
    <source>
        <dbReference type="EMBL" id="KIW02588.1"/>
    </source>
</evidence>
<dbReference type="InParanoid" id="A0A0D2A780"/>
<dbReference type="VEuPathDB" id="FungiDB:PV09_06038"/>
<feature type="compositionally biased region" description="Polar residues" evidence="1">
    <location>
        <begin position="173"/>
        <end position="207"/>
    </location>
</feature>
<organism evidence="2 3">
    <name type="scientific">Verruconis gallopava</name>
    <dbReference type="NCBI Taxonomy" id="253628"/>
    <lineage>
        <taxon>Eukaryota</taxon>
        <taxon>Fungi</taxon>
        <taxon>Dikarya</taxon>
        <taxon>Ascomycota</taxon>
        <taxon>Pezizomycotina</taxon>
        <taxon>Dothideomycetes</taxon>
        <taxon>Pleosporomycetidae</taxon>
        <taxon>Venturiales</taxon>
        <taxon>Sympoventuriaceae</taxon>
        <taxon>Verruconis</taxon>
    </lineage>
</organism>
<dbReference type="RefSeq" id="XP_016212457.1">
    <property type="nucleotide sequence ID" value="XM_016359621.1"/>
</dbReference>
<feature type="region of interest" description="Disordered" evidence="1">
    <location>
        <begin position="161"/>
        <end position="243"/>
    </location>
</feature>
<reference evidence="2 3" key="1">
    <citation type="submission" date="2015-01" db="EMBL/GenBank/DDBJ databases">
        <title>The Genome Sequence of Ochroconis gallopava CBS43764.</title>
        <authorList>
            <consortium name="The Broad Institute Genomics Platform"/>
            <person name="Cuomo C."/>
            <person name="de Hoog S."/>
            <person name="Gorbushina A."/>
            <person name="Stielow B."/>
            <person name="Teixiera M."/>
            <person name="Abouelleil A."/>
            <person name="Chapman S.B."/>
            <person name="Priest M."/>
            <person name="Young S.K."/>
            <person name="Wortman J."/>
            <person name="Nusbaum C."/>
            <person name="Birren B."/>
        </authorList>
    </citation>
    <scope>NUCLEOTIDE SEQUENCE [LARGE SCALE GENOMIC DNA]</scope>
    <source>
        <strain evidence="2 3">CBS 43764</strain>
    </source>
</reference>